<organism evidence="7">
    <name type="scientific">Dermatophagoides farinae</name>
    <name type="common">American house dust mite</name>
    <dbReference type="NCBI Taxonomy" id="6954"/>
    <lineage>
        <taxon>Eukaryota</taxon>
        <taxon>Metazoa</taxon>
        <taxon>Ecdysozoa</taxon>
        <taxon>Arthropoda</taxon>
        <taxon>Chelicerata</taxon>
        <taxon>Arachnida</taxon>
        <taxon>Acari</taxon>
        <taxon>Acariformes</taxon>
        <taxon>Sarcoptiformes</taxon>
        <taxon>Astigmata</taxon>
        <taxon>Psoroptidia</taxon>
        <taxon>Analgoidea</taxon>
        <taxon>Pyroglyphidae</taxon>
        <taxon>Dermatophagoidinae</taxon>
        <taxon>Dermatophagoides</taxon>
    </lineage>
</organism>
<feature type="compositionally biased region" description="Polar residues" evidence="5">
    <location>
        <begin position="22"/>
        <end position="37"/>
    </location>
</feature>
<name>A0A9D4NPX2_DERFA</name>
<feature type="region of interest" description="Disordered" evidence="5">
    <location>
        <begin position="340"/>
        <end position="363"/>
    </location>
</feature>
<reference evidence="7" key="2">
    <citation type="journal article" date="2021" name="World Allergy Organ. J.">
        <title>Chromosome-level assembly of Dermatophagoides farinae genome and transcriptome reveals two novel allergens Der f 37 and Der f 39.</title>
        <authorList>
            <person name="Chen J."/>
            <person name="Cai Z."/>
            <person name="Fan D."/>
            <person name="Hu J."/>
            <person name="Hou Y."/>
            <person name="He Y."/>
            <person name="Zhang Z."/>
            <person name="Zhao Z."/>
            <person name="Gao P."/>
            <person name="Hu W."/>
            <person name="Sun J."/>
            <person name="Li J."/>
            <person name="Ji K."/>
        </authorList>
    </citation>
    <scope>NUCLEOTIDE SEQUENCE</scope>
    <source>
        <strain evidence="7">JKM2019</strain>
    </source>
</reference>
<dbReference type="Pfam" id="PF06271">
    <property type="entry name" value="RDD"/>
    <property type="match status" value="1"/>
</dbReference>
<proteinExistence type="predicted"/>
<keyword evidence="3" id="KW-1133">Transmembrane helix</keyword>
<dbReference type="InterPro" id="IPR039871">
    <property type="entry name" value="FAM8A1"/>
</dbReference>
<dbReference type="OrthoDB" id="10061042at2759"/>
<evidence type="ECO:0000256" key="5">
    <source>
        <dbReference type="SAM" id="MobiDB-lite"/>
    </source>
</evidence>
<evidence type="ECO:0000259" key="6">
    <source>
        <dbReference type="Pfam" id="PF06271"/>
    </source>
</evidence>
<keyword evidence="4" id="KW-0472">Membrane</keyword>
<evidence type="ECO:0000256" key="1">
    <source>
        <dbReference type="ARBA" id="ARBA00004141"/>
    </source>
</evidence>
<evidence type="ECO:0000256" key="4">
    <source>
        <dbReference type="ARBA" id="ARBA00023136"/>
    </source>
</evidence>
<reference evidence="7" key="1">
    <citation type="submission" date="2020-06" db="EMBL/GenBank/DDBJ databases">
        <authorList>
            <person name="Ji K."/>
            <person name="Li J."/>
        </authorList>
    </citation>
    <scope>NUCLEOTIDE SEQUENCE</scope>
    <source>
        <strain evidence="7">JKM2019</strain>
        <tissue evidence="7">Whole body</tissue>
    </source>
</reference>
<keyword evidence="2" id="KW-0812">Transmembrane</keyword>
<dbReference type="InterPro" id="IPR010432">
    <property type="entry name" value="RDD"/>
</dbReference>
<sequence length="363" mass="41693">MSSSNDQHYDVNDKLGQRSMKFDQNQNPVNNGSSNFSSDEDGSNENGFVNLNNLNKTATKSQASLPKSDGADSVRKFNESMHSLNLWIWQCQTWIYFHGAYHARIQQQHQQIPQSRTTNFGNQQSTTMASTSNQGPSMVVKLSSIRKRLLAGMIDYFFIHFLYDQFRMLIAELFDYDIPFTTMDFKELETFFPEDDDGLEDLLPKIFWIYIKSIQYSTMFYLFDLIYETLFLYGWPNRTYPGATIGKRIMGLRVVSCNHLESISMAVPNIVRVMPAGNITLGKSFIRTLIKLMPVNNTIQSLYILTSRYNRSYFDKRMGLLVVDMSAPAMAQVAAVMTTTNTNNTPANPLPQQQQQQQQQQRI</sequence>
<feature type="domain" description="RDD" evidence="6">
    <location>
        <begin position="143"/>
        <end position="316"/>
    </location>
</feature>
<evidence type="ECO:0000256" key="2">
    <source>
        <dbReference type="ARBA" id="ARBA00022692"/>
    </source>
</evidence>
<feature type="compositionally biased region" description="Basic and acidic residues" evidence="5">
    <location>
        <begin position="7"/>
        <end position="16"/>
    </location>
</feature>
<dbReference type="PANTHER" id="PTHR13659">
    <property type="entry name" value="AUTOSOMAL HIGHLY CONSERVED PROTEIN"/>
    <property type="match status" value="1"/>
</dbReference>
<dbReference type="EMBL" id="SDOV01000009">
    <property type="protein sequence ID" value="KAH7637106.1"/>
    <property type="molecule type" value="Genomic_DNA"/>
</dbReference>
<accession>A0A9D4NPX2</accession>
<comment type="caution">
    <text evidence="7">The sequence shown here is derived from an EMBL/GenBank/DDBJ whole genome shotgun (WGS) entry which is preliminary data.</text>
</comment>
<protein>
    <recommendedName>
        <fullName evidence="6">RDD domain-containing protein</fullName>
    </recommendedName>
</protein>
<dbReference type="GO" id="GO:0016020">
    <property type="term" value="C:membrane"/>
    <property type="evidence" value="ECO:0007669"/>
    <property type="project" value="UniProtKB-SubCell"/>
</dbReference>
<evidence type="ECO:0000313" key="7">
    <source>
        <dbReference type="EMBL" id="KAH7637106.1"/>
    </source>
</evidence>
<dbReference type="AlphaFoldDB" id="A0A9D4NPX2"/>
<dbReference type="PANTHER" id="PTHR13659:SF5">
    <property type="entry name" value="PROTEIN FAM8A1"/>
    <property type="match status" value="1"/>
</dbReference>
<comment type="subcellular location">
    <subcellularLocation>
        <location evidence="1">Membrane</location>
        <topology evidence="1">Multi-pass membrane protein</topology>
    </subcellularLocation>
</comment>
<evidence type="ECO:0000256" key="3">
    <source>
        <dbReference type="ARBA" id="ARBA00022989"/>
    </source>
</evidence>
<gene>
    <name evidence="7" type="ORF">HUG17_7312</name>
</gene>
<dbReference type="Proteomes" id="UP000828236">
    <property type="component" value="Unassembled WGS sequence"/>
</dbReference>
<feature type="region of interest" description="Disordered" evidence="5">
    <location>
        <begin position="1"/>
        <end position="51"/>
    </location>
</feature>